<dbReference type="Proteomes" id="UP000585474">
    <property type="component" value="Unassembled WGS sequence"/>
</dbReference>
<reference evidence="2" key="1">
    <citation type="submission" date="2019-07" db="EMBL/GenBank/DDBJ databases">
        <title>De Novo Assembly of kiwifruit Actinidia rufa.</title>
        <authorList>
            <person name="Sugita-Konishi S."/>
            <person name="Sato K."/>
            <person name="Mori E."/>
            <person name="Abe Y."/>
            <person name="Kisaki G."/>
            <person name="Hamano K."/>
            <person name="Suezawa K."/>
            <person name="Otani M."/>
            <person name="Fukuda T."/>
            <person name="Manabe T."/>
            <person name="Gomi K."/>
            <person name="Tabuchi M."/>
            <person name="Akimitsu K."/>
            <person name="Kataoka I."/>
        </authorList>
    </citation>
    <scope>NUCLEOTIDE SEQUENCE [LARGE SCALE GENOMIC DNA]</scope>
    <source>
        <strain evidence="2">cv. Fuchu</strain>
    </source>
</reference>
<dbReference type="OrthoDB" id="1706811at2759"/>
<name>A0A7J0DMJ3_9ERIC</name>
<evidence type="ECO:0000313" key="1">
    <source>
        <dbReference type="EMBL" id="GFS38293.1"/>
    </source>
</evidence>
<dbReference type="EMBL" id="BJWL01000307">
    <property type="protein sequence ID" value="GFS38293.1"/>
    <property type="molecule type" value="Genomic_DNA"/>
</dbReference>
<proteinExistence type="predicted"/>
<dbReference type="AlphaFoldDB" id="A0A7J0DMJ3"/>
<gene>
    <name evidence="1" type="ORF">Acr_00g0056660</name>
</gene>
<sequence>MMIILIPNTDSSLKTKIATTPRLSPSSPTLPFYPSIHSLLHLRLPKRFGTIWPNGILLLMAPMSISWDLNGILLLMASLLHRHPLSTIGQALAELRSEETRKKTMASH</sequence>
<evidence type="ECO:0000313" key="2">
    <source>
        <dbReference type="Proteomes" id="UP000585474"/>
    </source>
</evidence>
<keyword evidence="2" id="KW-1185">Reference proteome</keyword>
<comment type="caution">
    <text evidence="1">The sequence shown here is derived from an EMBL/GenBank/DDBJ whole genome shotgun (WGS) entry which is preliminary data.</text>
</comment>
<protein>
    <submittedName>
        <fullName evidence="1">Uncharacterized protein</fullName>
    </submittedName>
</protein>
<organism evidence="1 2">
    <name type="scientific">Actinidia rufa</name>
    <dbReference type="NCBI Taxonomy" id="165716"/>
    <lineage>
        <taxon>Eukaryota</taxon>
        <taxon>Viridiplantae</taxon>
        <taxon>Streptophyta</taxon>
        <taxon>Embryophyta</taxon>
        <taxon>Tracheophyta</taxon>
        <taxon>Spermatophyta</taxon>
        <taxon>Magnoliopsida</taxon>
        <taxon>eudicotyledons</taxon>
        <taxon>Gunneridae</taxon>
        <taxon>Pentapetalae</taxon>
        <taxon>asterids</taxon>
        <taxon>Ericales</taxon>
        <taxon>Actinidiaceae</taxon>
        <taxon>Actinidia</taxon>
    </lineage>
</organism>
<accession>A0A7J0DMJ3</accession>